<dbReference type="GO" id="GO:0003677">
    <property type="term" value="F:DNA binding"/>
    <property type="evidence" value="ECO:0007669"/>
    <property type="project" value="UniProtKB-KW"/>
</dbReference>
<proteinExistence type="predicted"/>
<dbReference type="EMBL" id="JACIGM010000015">
    <property type="protein sequence ID" value="MBB4277919.1"/>
    <property type="molecule type" value="Genomic_DNA"/>
</dbReference>
<gene>
    <name evidence="2" type="ORF">GGE12_005728</name>
</gene>
<evidence type="ECO:0000313" key="2">
    <source>
        <dbReference type="EMBL" id="MBB4277919.1"/>
    </source>
</evidence>
<protein>
    <submittedName>
        <fullName evidence="2">DNA-binding LacI/PurR family transcriptional regulator</fullName>
    </submittedName>
</protein>
<dbReference type="AlphaFoldDB" id="A0A7W6RSN5"/>
<dbReference type="Proteomes" id="UP000533641">
    <property type="component" value="Unassembled WGS sequence"/>
</dbReference>
<accession>A0A7W6RSN5</accession>
<dbReference type="RefSeq" id="WP_183928712.1">
    <property type="nucleotide sequence ID" value="NZ_JACIGM010000015.1"/>
</dbReference>
<reference evidence="2 3" key="1">
    <citation type="submission" date="2020-08" db="EMBL/GenBank/DDBJ databases">
        <title>Genomic Encyclopedia of Type Strains, Phase IV (KMG-V): Genome sequencing to study the core and pangenomes of soil and plant-associated prokaryotes.</title>
        <authorList>
            <person name="Whitman W."/>
        </authorList>
    </citation>
    <scope>NUCLEOTIDE SEQUENCE [LARGE SCALE GENOMIC DNA]</scope>
    <source>
        <strain evidence="2 3">SEMIA 402</strain>
    </source>
</reference>
<sequence length="114" mass="12120">MAGPNSGNGQTISAMFDSESDAQQAADELIESGIPKDAVTSTRGHRQDAPPKDRAGFLDAIANFFFTDEQRNIYAEGLRRGGFLVTAQTVSQSAHDAALSILTAKGSIEYRPAC</sequence>
<organism evidence="2 3">
    <name type="scientific">Rhizobium mongolense</name>
    <dbReference type="NCBI Taxonomy" id="57676"/>
    <lineage>
        <taxon>Bacteria</taxon>
        <taxon>Pseudomonadati</taxon>
        <taxon>Pseudomonadota</taxon>
        <taxon>Alphaproteobacteria</taxon>
        <taxon>Hyphomicrobiales</taxon>
        <taxon>Rhizobiaceae</taxon>
        <taxon>Rhizobium/Agrobacterium group</taxon>
        <taxon>Rhizobium</taxon>
    </lineage>
</organism>
<evidence type="ECO:0000256" key="1">
    <source>
        <dbReference type="SAM" id="MobiDB-lite"/>
    </source>
</evidence>
<comment type="caution">
    <text evidence="2">The sequence shown here is derived from an EMBL/GenBank/DDBJ whole genome shotgun (WGS) entry which is preliminary data.</text>
</comment>
<evidence type="ECO:0000313" key="3">
    <source>
        <dbReference type="Proteomes" id="UP000533641"/>
    </source>
</evidence>
<keyword evidence="2" id="KW-0238">DNA-binding</keyword>
<feature type="compositionally biased region" description="Polar residues" evidence="1">
    <location>
        <begin position="1"/>
        <end position="13"/>
    </location>
</feature>
<name>A0A7W6RSN5_9HYPH</name>
<feature type="region of interest" description="Disordered" evidence="1">
    <location>
        <begin position="1"/>
        <end position="53"/>
    </location>
</feature>